<keyword evidence="15" id="KW-1185">Reference proteome</keyword>
<comment type="cofactor">
    <cofactor evidence="12">
        <name>[2Fe-2S] cluster</name>
        <dbReference type="ChEBI" id="CHEBI:190135"/>
    </cofactor>
    <text evidence="12">Binds 1 [2Fe-2S] cluster per subunit.</text>
</comment>
<dbReference type="Pfam" id="PF10418">
    <property type="entry name" value="DHODB_Fe-S_bind"/>
    <property type="match status" value="1"/>
</dbReference>
<dbReference type="GO" id="GO:0046872">
    <property type="term" value="F:metal ion binding"/>
    <property type="evidence" value="ECO:0007669"/>
    <property type="project" value="UniProtKB-KW"/>
</dbReference>
<feature type="binding site" evidence="11">
    <location>
        <begin position="59"/>
        <end position="61"/>
    </location>
    <ligand>
        <name>FAD</name>
        <dbReference type="ChEBI" id="CHEBI:57692"/>
    </ligand>
</feature>
<evidence type="ECO:0000256" key="8">
    <source>
        <dbReference type="ARBA" id="ARBA00023004"/>
    </source>
</evidence>
<evidence type="ECO:0000313" key="15">
    <source>
        <dbReference type="Proteomes" id="UP000199652"/>
    </source>
</evidence>
<dbReference type="NCBIfam" id="NF000798">
    <property type="entry name" value="PRK00054.1-3"/>
    <property type="match status" value="1"/>
</dbReference>
<evidence type="ECO:0000313" key="14">
    <source>
        <dbReference type="EMBL" id="SDX29701.1"/>
    </source>
</evidence>
<dbReference type="InterPro" id="IPR039261">
    <property type="entry name" value="FNR_nucleotide-bd"/>
</dbReference>
<dbReference type="Proteomes" id="UP000199652">
    <property type="component" value="Unassembled WGS sequence"/>
</dbReference>
<dbReference type="EMBL" id="FNOU01000001">
    <property type="protein sequence ID" value="SDX29701.1"/>
    <property type="molecule type" value="Genomic_DNA"/>
</dbReference>
<dbReference type="GO" id="GO:0006221">
    <property type="term" value="P:pyrimidine nucleotide biosynthetic process"/>
    <property type="evidence" value="ECO:0007669"/>
    <property type="project" value="InterPro"/>
</dbReference>
<dbReference type="Gene3D" id="2.40.30.10">
    <property type="entry name" value="Translation factors"/>
    <property type="match status" value="1"/>
</dbReference>
<dbReference type="SUPFAM" id="SSF52343">
    <property type="entry name" value="Ferredoxin reductase-like, C-terminal NADP-linked domain"/>
    <property type="match status" value="1"/>
</dbReference>
<feature type="binding site" evidence="11">
    <location>
        <begin position="44"/>
        <end position="47"/>
    </location>
    <ligand>
        <name>FAD</name>
        <dbReference type="ChEBI" id="CHEBI:57692"/>
    </ligand>
</feature>
<feature type="binding site" evidence="12">
    <location>
        <position position="204"/>
    </location>
    <ligand>
        <name>[2Fe-2S] cluster</name>
        <dbReference type="ChEBI" id="CHEBI:190135"/>
    </ligand>
</feature>
<dbReference type="OrthoDB" id="9789468at2"/>
<evidence type="ECO:0000256" key="9">
    <source>
        <dbReference type="ARBA" id="ARBA00023014"/>
    </source>
</evidence>
<dbReference type="InterPro" id="IPR017927">
    <property type="entry name" value="FAD-bd_FR_type"/>
</dbReference>
<comment type="cofactor">
    <cofactor evidence="10">
        <name>[2Fe-2S] cluster</name>
        <dbReference type="ChEBI" id="CHEBI:190135"/>
    </cofactor>
</comment>
<dbReference type="Gene3D" id="3.40.50.80">
    <property type="entry name" value="Nucleotide-binding domain of ferredoxin-NADP reductase (FNR) module"/>
    <property type="match status" value="1"/>
</dbReference>
<evidence type="ECO:0000256" key="7">
    <source>
        <dbReference type="ARBA" id="ARBA00022982"/>
    </source>
</evidence>
<dbReference type="AlphaFoldDB" id="A0A1H3AJT4"/>
<dbReference type="PANTHER" id="PTHR43513">
    <property type="entry name" value="DIHYDROOROTATE DEHYDROGENASE B (NAD(+)), ELECTRON TRANSFER SUBUNIT"/>
    <property type="match status" value="1"/>
</dbReference>
<keyword evidence="9 12" id="KW-0411">Iron-sulfur</keyword>
<comment type="similarity">
    <text evidence="1">Belongs to the PyrK family.</text>
</comment>
<accession>A0A1H3AJT4</accession>
<keyword evidence="7" id="KW-0249">Electron transport</keyword>
<feature type="binding site" evidence="11">
    <location>
        <begin position="66"/>
        <end position="67"/>
    </location>
    <ligand>
        <name>FAD</name>
        <dbReference type="ChEBI" id="CHEBI:57692"/>
    </ligand>
</feature>
<feature type="domain" description="FAD-binding FR-type" evidence="13">
    <location>
        <begin position="1"/>
        <end position="91"/>
    </location>
</feature>
<keyword evidence="5 12" id="KW-0479">Metal-binding</keyword>
<reference evidence="15" key="1">
    <citation type="submission" date="2016-10" db="EMBL/GenBank/DDBJ databases">
        <authorList>
            <person name="Varghese N."/>
            <person name="Submissions S."/>
        </authorList>
    </citation>
    <scope>NUCLEOTIDE SEQUENCE [LARGE SCALE GENOMIC DNA]</scope>
    <source>
        <strain evidence="15">VPI 5359</strain>
    </source>
</reference>
<dbReference type="PANTHER" id="PTHR43513:SF3">
    <property type="entry name" value="DIHYDROOROTATE DEHYDROGENASE B (NAD(+)), ELECTRON TRANSFER SUBUNIT-RELATED"/>
    <property type="match status" value="1"/>
</dbReference>
<dbReference type="PIRSF" id="PIRSF006816">
    <property type="entry name" value="Cyc3_hyd_g"/>
    <property type="match status" value="1"/>
</dbReference>
<dbReference type="InterPro" id="IPR012165">
    <property type="entry name" value="Cyt_c3_hydrogenase_gsu"/>
</dbReference>
<proteinExistence type="inferred from homology"/>
<organism evidence="14 15">
    <name type="scientific">Eubacterium barkeri</name>
    <name type="common">Clostridium barkeri</name>
    <dbReference type="NCBI Taxonomy" id="1528"/>
    <lineage>
        <taxon>Bacteria</taxon>
        <taxon>Bacillati</taxon>
        <taxon>Bacillota</taxon>
        <taxon>Clostridia</taxon>
        <taxon>Eubacteriales</taxon>
        <taxon>Eubacteriaceae</taxon>
        <taxon>Eubacterium</taxon>
    </lineage>
</organism>
<dbReference type="CDD" id="cd06218">
    <property type="entry name" value="DHOD_e_trans"/>
    <property type="match status" value="1"/>
</dbReference>
<dbReference type="PROSITE" id="PS51384">
    <property type="entry name" value="FAD_FR"/>
    <property type="match status" value="1"/>
</dbReference>
<keyword evidence="8 12" id="KW-0408">Iron</keyword>
<evidence type="ECO:0000256" key="3">
    <source>
        <dbReference type="ARBA" id="ARBA00022630"/>
    </source>
</evidence>
<evidence type="ECO:0000259" key="13">
    <source>
        <dbReference type="PROSITE" id="PS51384"/>
    </source>
</evidence>
<evidence type="ECO:0000256" key="2">
    <source>
        <dbReference type="ARBA" id="ARBA00022448"/>
    </source>
</evidence>
<protein>
    <submittedName>
        <fullName evidence="14">Dihydroorotate dehydrogenase electron transfer subunit</fullName>
    </submittedName>
</protein>
<feature type="binding site" evidence="12">
    <location>
        <position position="199"/>
    </location>
    <ligand>
        <name>[2Fe-2S] cluster</name>
        <dbReference type="ChEBI" id="CHEBI:190135"/>
    </ligand>
</feature>
<dbReference type="STRING" id="1528.SAMN04488579_10162"/>
<keyword evidence="2" id="KW-0813">Transport</keyword>
<evidence type="ECO:0000256" key="4">
    <source>
        <dbReference type="ARBA" id="ARBA00022714"/>
    </source>
</evidence>
<keyword evidence="4 12" id="KW-0001">2Fe-2S</keyword>
<dbReference type="InterPro" id="IPR017938">
    <property type="entry name" value="Riboflavin_synthase-like_b-brl"/>
</dbReference>
<dbReference type="InterPro" id="IPR019480">
    <property type="entry name" value="Dihydroorotate_DH_Fe-S-bd"/>
</dbReference>
<dbReference type="InterPro" id="IPR037117">
    <property type="entry name" value="Dihydroorotate_DH_ele_sf"/>
</dbReference>
<dbReference type="GO" id="GO:0051537">
    <property type="term" value="F:2 iron, 2 sulfur cluster binding"/>
    <property type="evidence" value="ECO:0007669"/>
    <property type="project" value="UniProtKB-KW"/>
</dbReference>
<evidence type="ECO:0000256" key="10">
    <source>
        <dbReference type="ARBA" id="ARBA00034078"/>
    </source>
</evidence>
<gene>
    <name evidence="14" type="ORF">SAMN04488579_10162</name>
</gene>
<feature type="binding site" evidence="12">
    <location>
        <position position="219"/>
    </location>
    <ligand>
        <name>[2Fe-2S] cluster</name>
        <dbReference type="ChEBI" id="CHEBI:190135"/>
    </ligand>
</feature>
<evidence type="ECO:0000256" key="1">
    <source>
        <dbReference type="ARBA" id="ARBA00006422"/>
    </source>
</evidence>
<keyword evidence="6 11" id="KW-0274">FAD</keyword>
<evidence type="ECO:0000256" key="5">
    <source>
        <dbReference type="ARBA" id="ARBA00022723"/>
    </source>
</evidence>
<dbReference type="InterPro" id="IPR050353">
    <property type="entry name" value="PyrK_electron_transfer"/>
</dbReference>
<feature type="binding site" evidence="12">
    <location>
        <position position="207"/>
    </location>
    <ligand>
        <name>[2Fe-2S] cluster</name>
        <dbReference type="ChEBI" id="CHEBI:190135"/>
    </ligand>
</feature>
<dbReference type="GO" id="GO:0016491">
    <property type="term" value="F:oxidoreductase activity"/>
    <property type="evidence" value="ECO:0007669"/>
    <property type="project" value="InterPro"/>
</dbReference>
<dbReference type="SUPFAM" id="SSF63380">
    <property type="entry name" value="Riboflavin synthase domain-like"/>
    <property type="match status" value="1"/>
</dbReference>
<keyword evidence="3 11" id="KW-0285">Flavoprotein</keyword>
<sequence length="232" mass="25067">MAVIITNRSLADGIYMMEVAWEGVVSPGQFFMVRAWETDPLLSRPISVHDYQDGVVTFLYQVVGKGTAILSGMEPKNAIQLEGPYGNGFPAVESPLVAVGGGIGIAPLYYACRQFKEANPKKKLRVYLGFSSEAYRVEAFDAIADEVVVDVGGIITTQVEAKRGETFITCGPRVMMDALCQAVPEKNPVYLSLEARMACGMGACLGCSIKTVEGNKKVCKDGPVFPREVLGR</sequence>
<evidence type="ECO:0000256" key="6">
    <source>
        <dbReference type="ARBA" id="ARBA00022827"/>
    </source>
</evidence>
<dbReference type="GO" id="GO:0050660">
    <property type="term" value="F:flavin adenine dinucleotide binding"/>
    <property type="evidence" value="ECO:0007669"/>
    <property type="project" value="InterPro"/>
</dbReference>
<dbReference type="RefSeq" id="WP_090242256.1">
    <property type="nucleotide sequence ID" value="NZ_FNOU01000001.1"/>
</dbReference>
<evidence type="ECO:0000256" key="11">
    <source>
        <dbReference type="PIRSR" id="PIRSR006816-1"/>
    </source>
</evidence>
<name>A0A1H3AJT4_EUBBA</name>
<comment type="cofactor">
    <cofactor evidence="11">
        <name>FAD</name>
        <dbReference type="ChEBI" id="CHEBI:57692"/>
    </cofactor>
    <text evidence="11">Binds 1 FAD per subunit.</text>
</comment>
<dbReference type="Gene3D" id="2.10.240.10">
    <property type="entry name" value="Dihydroorotate dehydrogenase, electron transfer subunit"/>
    <property type="match status" value="1"/>
</dbReference>
<evidence type="ECO:0000256" key="12">
    <source>
        <dbReference type="PIRSR" id="PIRSR006816-2"/>
    </source>
</evidence>